<dbReference type="Proteomes" id="UP000444316">
    <property type="component" value="Unassembled WGS sequence"/>
</dbReference>
<evidence type="ECO:0000313" key="2">
    <source>
        <dbReference type="Proteomes" id="UP000444316"/>
    </source>
</evidence>
<sequence>MLGTLNYSACRHRVLIFDVSYGPPYRKGVAVRINASSGQIDRIDFAEKAKPKWLYLSKSQIKLAIPNIGIERKGKYLIYDSLTSADAELSPLASDTLPDRRGYTVLEL</sequence>
<dbReference type="RefSeq" id="WP_161036675.1">
    <property type="nucleotide sequence ID" value="NZ_WWCL01000004.1"/>
</dbReference>
<proteinExistence type="predicted"/>
<accession>A0A845I2D1</accession>
<name>A0A845I2D1_9BURK</name>
<keyword evidence="2" id="KW-1185">Reference proteome</keyword>
<protein>
    <submittedName>
        <fullName evidence="1">Uncharacterized protein</fullName>
    </submittedName>
</protein>
<evidence type="ECO:0000313" key="1">
    <source>
        <dbReference type="EMBL" id="MYN47292.1"/>
    </source>
</evidence>
<dbReference type="EMBL" id="WWCL01000004">
    <property type="protein sequence ID" value="MYN47292.1"/>
    <property type="molecule type" value="Genomic_DNA"/>
</dbReference>
<reference evidence="1" key="1">
    <citation type="submission" date="2019-12" db="EMBL/GenBank/DDBJ databases">
        <title>Novel species isolated from a subtropical stream in China.</title>
        <authorList>
            <person name="Lu H."/>
        </authorList>
    </citation>
    <scope>NUCLEOTIDE SEQUENCE [LARGE SCALE GENOMIC DNA]</scope>
    <source>
        <strain evidence="1">FT93W</strain>
    </source>
</reference>
<gene>
    <name evidence="1" type="ORF">GTP23_19805</name>
</gene>
<dbReference type="AlphaFoldDB" id="A0A845I2D1"/>
<comment type="caution">
    <text evidence="1">The sequence shown here is derived from an EMBL/GenBank/DDBJ whole genome shotgun (WGS) entry which is preliminary data.</text>
</comment>
<organism evidence="1 2">
    <name type="scientific">Duganella fentianensis</name>
    <dbReference type="NCBI Taxonomy" id="2692177"/>
    <lineage>
        <taxon>Bacteria</taxon>
        <taxon>Pseudomonadati</taxon>
        <taxon>Pseudomonadota</taxon>
        <taxon>Betaproteobacteria</taxon>
        <taxon>Burkholderiales</taxon>
        <taxon>Oxalobacteraceae</taxon>
        <taxon>Telluria group</taxon>
        <taxon>Duganella</taxon>
    </lineage>
</organism>